<dbReference type="InterPro" id="IPR012338">
    <property type="entry name" value="Beta-lactam/transpept-like"/>
</dbReference>
<keyword evidence="1" id="KW-0732">Signal</keyword>
<name>A0A8A4TEY0_SULCO</name>
<reference evidence="3" key="1">
    <citation type="submission" date="2021-03" db="EMBL/GenBank/DDBJ databases">
        <title>Acanthopleuribacteraceae sp. M133.</title>
        <authorList>
            <person name="Wang G."/>
        </authorList>
    </citation>
    <scope>NUCLEOTIDE SEQUENCE</scope>
    <source>
        <strain evidence="3">M133</strain>
    </source>
</reference>
<accession>A0A8A4TEY0</accession>
<dbReference type="Gene3D" id="3.40.710.10">
    <property type="entry name" value="DD-peptidase/beta-lactamase superfamily"/>
    <property type="match status" value="1"/>
</dbReference>
<evidence type="ECO:0000256" key="1">
    <source>
        <dbReference type="SAM" id="SignalP"/>
    </source>
</evidence>
<dbReference type="InterPro" id="IPR050789">
    <property type="entry name" value="Diverse_Enzym_Activities"/>
</dbReference>
<dbReference type="KEGG" id="scor:J3U87_24015"/>
<dbReference type="InterPro" id="IPR001466">
    <property type="entry name" value="Beta-lactam-related"/>
</dbReference>
<dbReference type="RefSeq" id="WP_237378311.1">
    <property type="nucleotide sequence ID" value="NZ_CP071793.1"/>
</dbReference>
<dbReference type="Pfam" id="PF00144">
    <property type="entry name" value="Beta-lactamase"/>
    <property type="match status" value="1"/>
</dbReference>
<dbReference type="PANTHER" id="PTHR43283">
    <property type="entry name" value="BETA-LACTAMASE-RELATED"/>
    <property type="match status" value="1"/>
</dbReference>
<dbReference type="SUPFAM" id="SSF56601">
    <property type="entry name" value="beta-lactamase/transpeptidase-like"/>
    <property type="match status" value="1"/>
</dbReference>
<dbReference type="Proteomes" id="UP000663929">
    <property type="component" value="Chromosome"/>
</dbReference>
<feature type="domain" description="Beta-lactamase-related" evidence="2">
    <location>
        <begin position="78"/>
        <end position="351"/>
    </location>
</feature>
<feature type="chain" id="PRO_5035254349" evidence="1">
    <location>
        <begin position="34"/>
        <end position="376"/>
    </location>
</feature>
<proteinExistence type="predicted"/>
<dbReference type="PANTHER" id="PTHR43283:SF7">
    <property type="entry name" value="BETA-LACTAMASE-RELATED DOMAIN-CONTAINING PROTEIN"/>
    <property type="match status" value="1"/>
</dbReference>
<keyword evidence="3" id="KW-0378">Hydrolase</keyword>
<dbReference type="AlphaFoldDB" id="A0A8A4TEY0"/>
<keyword evidence="4" id="KW-1185">Reference proteome</keyword>
<gene>
    <name evidence="3" type="ORF">J3U87_24015</name>
</gene>
<organism evidence="3 4">
    <name type="scientific">Sulfidibacter corallicola</name>
    <dbReference type="NCBI Taxonomy" id="2818388"/>
    <lineage>
        <taxon>Bacteria</taxon>
        <taxon>Pseudomonadati</taxon>
        <taxon>Acidobacteriota</taxon>
        <taxon>Holophagae</taxon>
        <taxon>Acanthopleuribacterales</taxon>
        <taxon>Acanthopleuribacteraceae</taxon>
        <taxon>Sulfidibacter</taxon>
    </lineage>
</organism>
<evidence type="ECO:0000259" key="2">
    <source>
        <dbReference type="Pfam" id="PF00144"/>
    </source>
</evidence>
<dbReference type="EMBL" id="CP071793">
    <property type="protein sequence ID" value="QTD48659.1"/>
    <property type="molecule type" value="Genomic_DNA"/>
</dbReference>
<feature type="signal peptide" evidence="1">
    <location>
        <begin position="1"/>
        <end position="33"/>
    </location>
</feature>
<dbReference type="PROSITE" id="PS51257">
    <property type="entry name" value="PROKAR_LIPOPROTEIN"/>
    <property type="match status" value="1"/>
</dbReference>
<protein>
    <submittedName>
        <fullName evidence="3">Serine hydrolase</fullName>
    </submittedName>
</protein>
<dbReference type="GO" id="GO:0016787">
    <property type="term" value="F:hydrolase activity"/>
    <property type="evidence" value="ECO:0007669"/>
    <property type="project" value="UniProtKB-KW"/>
</dbReference>
<evidence type="ECO:0000313" key="4">
    <source>
        <dbReference type="Proteomes" id="UP000663929"/>
    </source>
</evidence>
<sequence>MKNFFPPHRFSSFHILSLSLALILAACSSSDFVPDNITIPQPADAWERATPSSVGFDEAALDAITDDIRQGEFGPMDSVLIARNEKLVYENYPSGGTRIHPIYSVTKSVTSLLVGIALDRGDLDSLQSPVLSFFPEYTSLANPHPWKEQMTVEHLLQMRAGYLWDELSASYNDAANPTQALTASPDWMKFMLDQPMDAQPGETFVYNSGVTMLLSGILEKATGMTVERYANQHLFQPLGILYYDWTTTPRGLSNTGWGLDMQPEDMAKIGQLCLDNGDWRGTRVVSANWLDQSIQAHSRFQNGGGYGYQWWLLAQPQTGDPVGLLPYAHGWGSQHIFFDETRDMVIVTTASNFAVDATWRIPALVERIQAALVSDP</sequence>
<evidence type="ECO:0000313" key="3">
    <source>
        <dbReference type="EMBL" id="QTD48659.1"/>
    </source>
</evidence>